<name>A0A375JE70_9BURK</name>
<dbReference type="NCBIfam" id="TIGR02001">
    <property type="entry name" value="gcw_chp"/>
    <property type="match status" value="1"/>
</dbReference>
<dbReference type="InterPro" id="IPR010239">
    <property type="entry name" value="CHP02001"/>
</dbReference>
<dbReference type="EMBL" id="OVTA01000105">
    <property type="protein sequence ID" value="SPS02871.1"/>
    <property type="molecule type" value="Genomic_DNA"/>
</dbReference>
<reference evidence="1 2" key="1">
    <citation type="submission" date="2018-01" db="EMBL/GenBank/DDBJ databases">
        <authorList>
            <person name="Gaut B.S."/>
            <person name="Morton B.R."/>
            <person name="Clegg M.T."/>
            <person name="Duvall M.R."/>
        </authorList>
    </citation>
    <scope>NUCLEOTIDE SEQUENCE [LARGE SCALE GENOMIC DNA]</scope>
    <source>
        <strain evidence="1">Cupriavidus taiwanensis cmp 52</strain>
    </source>
</reference>
<evidence type="ECO:0000313" key="1">
    <source>
        <dbReference type="EMBL" id="SPS02871.1"/>
    </source>
</evidence>
<sequence length="280" mass="29972">MAGRSDADALLNLPPSTMTLPRISAGRHAATAALAAAVWLASAKPVLAQAPADAADAAVHSFSANLALASDYRYRGLSQSSGRPAIQGGFDYGHASGFYLGNWNSSISWLGDSHPDVSAPIEMDFYGGYRHAFGDSGWSTDVGVLQYYYPGSYPDRYTSPDTTELYAGIGYGPVTLKYSYAPTNLFGLADSRHSWYADLSANVPLGFWGLTLNAHVGYQKVQVAEASYADWKFGLTKDLGHGFALALAYLDTNADRAVYTSAKGRYLGRATVWGSLSKTF</sequence>
<dbReference type="Pfam" id="PF09694">
    <property type="entry name" value="Gcw_chp"/>
    <property type="match status" value="1"/>
</dbReference>
<accession>A0A375JE70</accession>
<evidence type="ECO:0000313" key="2">
    <source>
        <dbReference type="Proteomes" id="UP000256805"/>
    </source>
</evidence>
<proteinExistence type="predicted"/>
<organism evidence="1 2">
    <name type="scientific">Cupriavidus taiwanensis</name>
    <dbReference type="NCBI Taxonomy" id="164546"/>
    <lineage>
        <taxon>Bacteria</taxon>
        <taxon>Pseudomonadati</taxon>
        <taxon>Pseudomonadota</taxon>
        <taxon>Betaproteobacteria</taxon>
        <taxon>Burkholderiales</taxon>
        <taxon>Burkholderiaceae</taxon>
        <taxon>Cupriavidus</taxon>
    </lineage>
</organism>
<dbReference type="AlphaFoldDB" id="A0A375JE70"/>
<protein>
    <submittedName>
        <fullName evidence="1">Signal peptide protein</fullName>
    </submittedName>
</protein>
<dbReference type="Proteomes" id="UP000256805">
    <property type="component" value="Unassembled WGS sequence"/>
</dbReference>
<gene>
    <name evidence="1" type="ORF">CBM2634_U40027</name>
</gene>